<dbReference type="STRING" id="287986.DV20_20130"/>
<dbReference type="InterPro" id="IPR021517">
    <property type="entry name" value="DUF3180"/>
</dbReference>
<keyword evidence="1" id="KW-0472">Membrane</keyword>
<feature type="transmembrane region" description="Helical" evidence="1">
    <location>
        <begin position="77"/>
        <end position="100"/>
    </location>
</feature>
<keyword evidence="1" id="KW-0812">Transmembrane</keyword>
<dbReference type="AlphaFoldDB" id="A0A066TYK8"/>
<proteinExistence type="predicted"/>
<comment type="caution">
    <text evidence="2">The sequence shown here is derived from an EMBL/GenBank/DDBJ whole genome shotgun (WGS) entry which is preliminary data.</text>
</comment>
<dbReference type="Proteomes" id="UP000027345">
    <property type="component" value="Unassembled WGS sequence"/>
</dbReference>
<sequence>MHFTRPRDLVIAGLLGLGLGYLLFQAAYGSLPQLPLLAGVTFAVLAVIEVVLAFSIRSRIKNGRIVGAIGVARSVALAKASSLAGAFMAGAWLAALAYLFPRRDELVAAVLDTRAAAVGTVSAAALVAAGLWLEHCCRTPRDHDRERTRGTTG</sequence>
<feature type="transmembrane region" description="Helical" evidence="1">
    <location>
        <begin position="9"/>
        <end position="28"/>
    </location>
</feature>
<evidence type="ECO:0000313" key="3">
    <source>
        <dbReference type="Proteomes" id="UP000027345"/>
    </source>
</evidence>
<organism evidence="2 3">
    <name type="scientific">Amycolatopsis rifamycinica</name>
    <dbReference type="NCBI Taxonomy" id="287986"/>
    <lineage>
        <taxon>Bacteria</taxon>
        <taxon>Bacillati</taxon>
        <taxon>Actinomycetota</taxon>
        <taxon>Actinomycetes</taxon>
        <taxon>Pseudonocardiales</taxon>
        <taxon>Pseudonocardiaceae</taxon>
        <taxon>Amycolatopsis</taxon>
    </lineage>
</organism>
<feature type="transmembrane region" description="Helical" evidence="1">
    <location>
        <begin position="34"/>
        <end position="56"/>
    </location>
</feature>
<feature type="transmembrane region" description="Helical" evidence="1">
    <location>
        <begin position="115"/>
        <end position="133"/>
    </location>
</feature>
<dbReference type="eggNOG" id="ENOG5033CMQ">
    <property type="taxonomic scope" value="Bacteria"/>
</dbReference>
<protein>
    <submittedName>
        <fullName evidence="2">Membrane protein</fullName>
    </submittedName>
</protein>
<keyword evidence="1" id="KW-1133">Transmembrane helix</keyword>
<dbReference type="OrthoDB" id="3825558at2"/>
<accession>A0A066TYK8</accession>
<dbReference type="Pfam" id="PF11377">
    <property type="entry name" value="DUF3180"/>
    <property type="match status" value="1"/>
</dbReference>
<dbReference type="RefSeq" id="WP_043782383.1">
    <property type="nucleotide sequence ID" value="NZ_JMQI01000043.1"/>
</dbReference>
<name>A0A066TYK8_9PSEU</name>
<evidence type="ECO:0000256" key="1">
    <source>
        <dbReference type="SAM" id="Phobius"/>
    </source>
</evidence>
<dbReference type="EMBL" id="JMQI01000043">
    <property type="protein sequence ID" value="KDN20266.1"/>
    <property type="molecule type" value="Genomic_DNA"/>
</dbReference>
<evidence type="ECO:0000313" key="2">
    <source>
        <dbReference type="EMBL" id="KDN20266.1"/>
    </source>
</evidence>
<reference evidence="2 3" key="1">
    <citation type="submission" date="2014-05" db="EMBL/GenBank/DDBJ databases">
        <title>Draft genome sequence of Amycolatopsis rifamycinica DSM 46095.</title>
        <authorList>
            <person name="Lal R."/>
            <person name="Saxena A."/>
            <person name="Kumari R."/>
            <person name="Mukherjee U."/>
            <person name="Singh P."/>
            <person name="Sangwan N."/>
            <person name="Mahato N.K."/>
        </authorList>
    </citation>
    <scope>NUCLEOTIDE SEQUENCE [LARGE SCALE GENOMIC DNA]</scope>
    <source>
        <strain evidence="2 3">DSM 46095</strain>
    </source>
</reference>
<keyword evidence="3" id="KW-1185">Reference proteome</keyword>
<gene>
    <name evidence="2" type="ORF">DV20_20130</name>
</gene>